<feature type="domain" description="BUB1 N-terminal" evidence="2">
    <location>
        <begin position="535"/>
        <end position="663"/>
    </location>
</feature>
<evidence type="ECO:0000256" key="1">
    <source>
        <dbReference type="SAM" id="MobiDB-lite"/>
    </source>
</evidence>
<feature type="region of interest" description="Disordered" evidence="1">
    <location>
        <begin position="314"/>
        <end position="335"/>
    </location>
</feature>
<accession>A0A218XRX7</accession>
<feature type="region of interest" description="Disordered" evidence="1">
    <location>
        <begin position="483"/>
        <end position="502"/>
    </location>
</feature>
<dbReference type="PROSITE" id="PS51489">
    <property type="entry name" value="BUB1_N"/>
    <property type="match status" value="2"/>
</dbReference>
<dbReference type="EMBL" id="MTKT01000813">
    <property type="protein sequence ID" value="OWM87399.1"/>
    <property type="molecule type" value="Genomic_DNA"/>
</dbReference>
<evidence type="ECO:0000313" key="4">
    <source>
        <dbReference type="Proteomes" id="UP000197138"/>
    </source>
</evidence>
<dbReference type="Pfam" id="PF08311">
    <property type="entry name" value="Mad3_BUB1_I"/>
    <property type="match status" value="2"/>
</dbReference>
<dbReference type="GO" id="GO:0007094">
    <property type="term" value="P:mitotic spindle assembly checkpoint signaling"/>
    <property type="evidence" value="ECO:0007669"/>
    <property type="project" value="InterPro"/>
</dbReference>
<dbReference type="FunFam" id="1.25.40.430:FF:000005">
    <property type="entry name" value="Mad3/BUB1 homology region 1"/>
    <property type="match status" value="1"/>
</dbReference>
<dbReference type="PANTHER" id="PTHR14030:SF2">
    <property type="entry name" value="OS11G0128700 PROTEIN"/>
    <property type="match status" value="1"/>
</dbReference>
<feature type="compositionally biased region" description="Polar residues" evidence="1">
    <location>
        <begin position="314"/>
        <end position="324"/>
    </location>
</feature>
<name>A0A218XRX7_PUNGR</name>
<dbReference type="Gene3D" id="1.25.40.430">
    <property type="match status" value="2"/>
</dbReference>
<feature type="compositionally biased region" description="Basic and acidic residues" evidence="1">
    <location>
        <begin position="192"/>
        <end position="212"/>
    </location>
</feature>
<organism evidence="3 4">
    <name type="scientific">Punica granatum</name>
    <name type="common">Pomegranate</name>
    <dbReference type="NCBI Taxonomy" id="22663"/>
    <lineage>
        <taxon>Eukaryota</taxon>
        <taxon>Viridiplantae</taxon>
        <taxon>Streptophyta</taxon>
        <taxon>Embryophyta</taxon>
        <taxon>Tracheophyta</taxon>
        <taxon>Spermatophyta</taxon>
        <taxon>Magnoliopsida</taxon>
        <taxon>eudicotyledons</taxon>
        <taxon>Gunneridae</taxon>
        <taxon>Pentapetalae</taxon>
        <taxon>rosids</taxon>
        <taxon>malvids</taxon>
        <taxon>Myrtales</taxon>
        <taxon>Lythraceae</taxon>
        <taxon>Punica</taxon>
    </lineage>
</organism>
<dbReference type="GO" id="GO:0004672">
    <property type="term" value="F:protein kinase activity"/>
    <property type="evidence" value="ECO:0007669"/>
    <property type="project" value="TreeGrafter"/>
</dbReference>
<dbReference type="InterPro" id="IPR013212">
    <property type="entry name" value="Mad3/Bub1_I"/>
</dbReference>
<dbReference type="PANTHER" id="PTHR14030">
    <property type="entry name" value="MITOTIC CHECKPOINT SERINE/THREONINE-PROTEIN KINASE BUB1"/>
    <property type="match status" value="1"/>
</dbReference>
<dbReference type="InterPro" id="IPR015661">
    <property type="entry name" value="Bub1/Mad3"/>
</dbReference>
<dbReference type="GO" id="GO:0051754">
    <property type="term" value="P:meiotic sister chromatid cohesion, centromeric"/>
    <property type="evidence" value="ECO:0007669"/>
    <property type="project" value="TreeGrafter"/>
</dbReference>
<feature type="region of interest" description="Disordered" evidence="1">
    <location>
        <begin position="225"/>
        <end position="244"/>
    </location>
</feature>
<sequence length="663" mass="75934">MAATPNAQGQCPPAAAAAHRDDLFSSLISDIKTYSGKDLLLPWLRGIKTMKECLPAHLLKEKLPRFLQKCTRTFESNQRYKNDLRYLRVWLELMDYVDEPKLLLKAMETNHIGTKRSLFYQAYALYYEKAKKYEEAEKMYHMGVQNLAEPIDDLKKSYQQFLHRMERHKDKKSQPHERKFGKKPLSRLNPHQNKENTSRAEIESKEAHRKDYPNQVLTENKKAEATKILKEKPKNVKPLTEDNGKLEGGDDTVVATFVDTAIVGKPQAEDARHHGLVEPTVNMKEAINAINSMFSEPMEILPLKGKGTNCNRQKEYQSSNSGSTVFIDEDSDEKDELIQPRQRPLEIYMDNKENWVGRDEGDSLENSVSSAFVFPWPKDLPPEGSDELGNATSSRGKFREDTVVCRFVGSAILDDPVAENVCHHGLVDPTINLKEAMQDINSMFGKPIDFVRTKRSKKNERLPQEKGDRGTVELSILPDDELELTGRKLQPESSGKSRGSDLFEPTLYTKEAMDDINKMPAAAPAHRNNLFSSSLISDVKTYSGKDLLLPWLRYQALLLSLYPLKLRNQDGERLPACSAYEKLPGFLQKCTQMLESDRRYENDLQYLCVRLQLDDPGVLLKAMETNHIGTKRCLFYQAYALHYEKPKKYEEAEKTWYRSGVQK</sequence>
<protein>
    <recommendedName>
        <fullName evidence="2">BUB1 N-terminal domain-containing protein</fullName>
    </recommendedName>
</protein>
<reference evidence="4" key="1">
    <citation type="journal article" date="2017" name="Plant J.">
        <title>The pomegranate (Punica granatum L.) genome and the genomics of punicalagin biosynthesis.</title>
        <authorList>
            <person name="Qin G."/>
            <person name="Xu C."/>
            <person name="Ming R."/>
            <person name="Tang H."/>
            <person name="Guyot R."/>
            <person name="Kramer E.M."/>
            <person name="Hu Y."/>
            <person name="Yi X."/>
            <person name="Qi Y."/>
            <person name="Xu X."/>
            <person name="Gao Z."/>
            <person name="Pan H."/>
            <person name="Jian J."/>
            <person name="Tian Y."/>
            <person name="Yue Z."/>
            <person name="Xu Y."/>
        </authorList>
    </citation>
    <scope>NUCLEOTIDE SEQUENCE [LARGE SCALE GENOMIC DNA]</scope>
    <source>
        <strain evidence="4">cv. Dabenzi</strain>
    </source>
</reference>
<feature type="domain" description="BUB1 N-terminal" evidence="2">
    <location>
        <begin position="27"/>
        <end position="198"/>
    </location>
</feature>
<dbReference type="Proteomes" id="UP000197138">
    <property type="component" value="Unassembled WGS sequence"/>
</dbReference>
<feature type="region of interest" description="Disordered" evidence="1">
    <location>
        <begin position="166"/>
        <end position="220"/>
    </location>
</feature>
<comment type="caution">
    <text evidence="3">The sequence shown here is derived from an EMBL/GenBank/DDBJ whole genome shotgun (WGS) entry which is preliminary data.</text>
</comment>
<dbReference type="SMART" id="SM00777">
    <property type="entry name" value="Mad3_BUB1_I"/>
    <property type="match status" value="2"/>
</dbReference>
<dbReference type="AlphaFoldDB" id="A0A218XRX7"/>
<feature type="compositionally biased region" description="Basic and acidic residues" evidence="1">
    <location>
        <begin position="166"/>
        <end position="178"/>
    </location>
</feature>
<proteinExistence type="predicted"/>
<evidence type="ECO:0000313" key="3">
    <source>
        <dbReference type="EMBL" id="OWM87399.1"/>
    </source>
</evidence>
<gene>
    <name evidence="3" type="ORF">CDL15_Pgr022510</name>
</gene>
<evidence type="ECO:0000259" key="2">
    <source>
        <dbReference type="PROSITE" id="PS51489"/>
    </source>
</evidence>